<dbReference type="Proteomes" id="UP000266389">
    <property type="component" value="Unassembled WGS sequence"/>
</dbReference>
<accession>A0A395M0Z9</accession>
<comment type="caution">
    <text evidence="1">The sequence shown here is derived from an EMBL/GenBank/DDBJ whole genome shotgun (WGS) entry which is preliminary data.</text>
</comment>
<proteinExistence type="predicted"/>
<sequence>MIAMLFHACGEKHKGAPLDALAMIHSKKIQPENNLQSNYESAKTNQNPEKRFQKSDDTVTILHYRVMLTKHIR</sequence>
<gene>
    <name evidence="1" type="ORF">D0433_05555</name>
</gene>
<protein>
    <submittedName>
        <fullName evidence="1">Uncharacterized protein</fullName>
    </submittedName>
</protein>
<evidence type="ECO:0000313" key="1">
    <source>
        <dbReference type="EMBL" id="RFM24453.1"/>
    </source>
</evidence>
<organism evidence="1 2">
    <name type="scientific">Candidatus Thermochlorobacter aerophilus</name>
    <dbReference type="NCBI Taxonomy" id="1868324"/>
    <lineage>
        <taxon>Bacteria</taxon>
        <taxon>Pseudomonadati</taxon>
        <taxon>Chlorobiota</taxon>
        <taxon>Chlorobiia</taxon>
        <taxon>Chlorobiales</taxon>
        <taxon>Candidatus Thermochlorobacteriaceae</taxon>
        <taxon>Candidatus Thermochlorobacter</taxon>
    </lineage>
</organism>
<dbReference type="EMBL" id="PHFL01000039">
    <property type="protein sequence ID" value="RFM24453.1"/>
    <property type="molecule type" value="Genomic_DNA"/>
</dbReference>
<evidence type="ECO:0000313" key="2">
    <source>
        <dbReference type="Proteomes" id="UP000266389"/>
    </source>
</evidence>
<name>A0A395M0Z9_9BACT</name>
<dbReference type="AlphaFoldDB" id="A0A395M0Z9"/>
<reference evidence="1 2" key="1">
    <citation type="journal article" date="2011" name="ISME J.">
        <title>Community ecology of hot spring cyanobacterial mats: predominant populations and their functional potential.</title>
        <authorList>
            <person name="Klatt C.G."/>
            <person name="Wood J.M."/>
            <person name="Rusch D.B."/>
            <person name="Bateson M.M."/>
            <person name="Hamamura N."/>
            <person name="Heidelberg J.F."/>
            <person name="Grossman A.R."/>
            <person name="Bhaya D."/>
            <person name="Cohan F.M."/>
            <person name="Kuhl M."/>
            <person name="Bryant D.A."/>
            <person name="Ward D.M."/>
        </authorList>
    </citation>
    <scope>NUCLEOTIDE SEQUENCE [LARGE SCALE GENOMIC DNA]</scope>
    <source>
        <strain evidence="1">OS</strain>
    </source>
</reference>